<reference evidence="1 2" key="1">
    <citation type="submission" date="2017-08" db="EMBL/GenBank/DDBJ databases">
        <title>Substantial Increase in Enzyme Production by Combined Drug-Resistance Mutations in Paenibacillus agaridevorans.</title>
        <authorList>
            <person name="Tanaka Y."/>
            <person name="Funane K."/>
            <person name="Hosaka T."/>
            <person name="Shiwa Y."/>
            <person name="Fujita N."/>
            <person name="Miyazaki T."/>
            <person name="Yoshikawa H."/>
            <person name="Murakami K."/>
            <person name="Kasahara K."/>
            <person name="Inaoka T."/>
            <person name="Hiraga Y."/>
            <person name="Ochi K."/>
        </authorList>
    </citation>
    <scope>NUCLEOTIDE SEQUENCE [LARGE SCALE GENOMIC DNA]</scope>
    <source>
        <strain evidence="1 2">T-3040</strain>
    </source>
</reference>
<accession>A0A2R5EYY4</accession>
<comment type="caution">
    <text evidence="1">The sequence shown here is derived from an EMBL/GenBank/DDBJ whole genome shotgun (WGS) entry which is preliminary data.</text>
</comment>
<dbReference type="AlphaFoldDB" id="A0A2R5EYY4"/>
<sequence length="137" mass="14024">MAGLEAAPLERLAGIERADEGDGPVAGQFDLGDVGNMAGTVGCGKSRRKLASSRSMAEQQGVWTDCSHCRSQDGSVNLGGVTLEGGIVGNMYDICATRQQSVDIIRSAARASNDGMHGAIVASKASGCAKRLQGNSP</sequence>
<gene>
    <name evidence="1" type="ORF">PAT3040_06731</name>
</gene>
<organism evidence="1 2">
    <name type="scientific">Paenibacillus agaridevorans</name>
    <dbReference type="NCBI Taxonomy" id="171404"/>
    <lineage>
        <taxon>Bacteria</taxon>
        <taxon>Bacillati</taxon>
        <taxon>Bacillota</taxon>
        <taxon>Bacilli</taxon>
        <taxon>Bacillales</taxon>
        <taxon>Paenibacillaceae</taxon>
        <taxon>Paenibacillus</taxon>
    </lineage>
</organism>
<keyword evidence="2" id="KW-1185">Reference proteome</keyword>
<evidence type="ECO:0000313" key="2">
    <source>
        <dbReference type="Proteomes" id="UP000245202"/>
    </source>
</evidence>
<dbReference type="Proteomes" id="UP000245202">
    <property type="component" value="Unassembled WGS sequence"/>
</dbReference>
<evidence type="ECO:0000313" key="1">
    <source>
        <dbReference type="EMBL" id="GBG11880.1"/>
    </source>
</evidence>
<dbReference type="EMBL" id="BDQX01000438">
    <property type="protein sequence ID" value="GBG11880.1"/>
    <property type="molecule type" value="Genomic_DNA"/>
</dbReference>
<proteinExistence type="predicted"/>
<protein>
    <submittedName>
        <fullName evidence="1">Uncharacterized protein</fullName>
    </submittedName>
</protein>
<name>A0A2R5EYY4_9BACL</name>